<gene>
    <name evidence="1" type="ORF">HW452_08275</name>
</gene>
<dbReference type="Proteomes" id="UP001319846">
    <property type="component" value="Unassembled WGS sequence"/>
</dbReference>
<evidence type="ECO:0000313" key="2">
    <source>
        <dbReference type="Proteomes" id="UP001319846"/>
    </source>
</evidence>
<accession>A0ACC5VUX4</accession>
<comment type="caution">
    <text evidence="1">The sequence shown here is derived from an EMBL/GenBank/DDBJ whole genome shotgun (WGS) entry which is preliminary data.</text>
</comment>
<evidence type="ECO:0000313" key="1">
    <source>
        <dbReference type="EMBL" id="MBZ5487519.1"/>
    </source>
</evidence>
<protein>
    <submittedName>
        <fullName evidence="1">Phosphate ABC transporter substrate-binding protein</fullName>
    </submittedName>
</protein>
<proteinExistence type="predicted"/>
<organism evidence="1 2">
    <name type="scientific">Vreelandella aquamarina</name>
    <dbReference type="NCBI Taxonomy" id="77097"/>
    <lineage>
        <taxon>Bacteria</taxon>
        <taxon>Pseudomonadati</taxon>
        <taxon>Pseudomonadota</taxon>
        <taxon>Gammaproteobacteria</taxon>
        <taxon>Oceanospirillales</taxon>
        <taxon>Halomonadaceae</taxon>
        <taxon>Vreelandella</taxon>
    </lineage>
</organism>
<reference evidence="1" key="1">
    <citation type="submission" date="2020-06" db="EMBL/GenBank/DDBJ databases">
        <title>Whole Genome Sequence of Halomonas aquamarina MB598.</title>
        <authorList>
            <person name="Pervaiz M."/>
            <person name="Fariq A."/>
            <person name="Yasmin A."/>
            <person name="Welch M."/>
        </authorList>
    </citation>
    <scope>NUCLEOTIDE SEQUENCE</scope>
    <source>
        <strain evidence="1">MB598</strain>
    </source>
</reference>
<name>A0ACC5VUX4_9GAMM</name>
<dbReference type="EMBL" id="JABYQT010000004">
    <property type="protein sequence ID" value="MBZ5487519.1"/>
    <property type="molecule type" value="Genomic_DNA"/>
</dbReference>
<keyword evidence="2" id="KW-1185">Reference proteome</keyword>
<sequence>MSRSLKRFIVVVLLHRNIIRAPDQAYEEKRLKRIGLPRSRAFRWRAALAVALMLCASMAFGQPQPISGTLSAIGSDTMAGLTLRWAEALTNRYPEVSVQFQATGSASVPPALTAGTTRLGPMSRPMNEAERQAFIDRYGYPPLALRVAKDALVLVVHRHNPLNAITRQQADAIFSTDQACGASTPIHRWEELPATRDWPYGHIALHGRNLASGTHGLFQAEVLCGGHFRPDISEHPGSSAVVAAVGESPSAMGYAGYNHLTPMVHALRLITQDGAEIAPTEQTIQRNEYPLARDLYLYVNLPPGESLPPADQAFLSLILSEEGQQIARAAGFVPLPESELATQLAW</sequence>